<sequence length="202" mass="22937">MTVIFFIVWLLLVGYAVFLAPGGETDPILSNIFSGNLGAIDPLVLAVFNSLGLFPMVFLTLLLLNDRQKWPAWPFALLSFVVGAFSLLLYFAFGDRKADRKLRTPHWLVRFLGSRFWLILLMLSWAVNGLTLLQGFSFAAYREAFFASGLVSVMTVDWFVLWGLSVYTTYRFYPQAKFKALAWIPIIGPVLVLFVNKKHQTL</sequence>
<accession>A0ABT7ZJY1</accession>
<organism evidence="2 3">
    <name type="scientific">Planococcus notacanthi</name>
    <dbReference type="NCBI Taxonomy" id="3035188"/>
    <lineage>
        <taxon>Bacteria</taxon>
        <taxon>Bacillati</taxon>
        <taxon>Bacillota</taxon>
        <taxon>Bacilli</taxon>
        <taxon>Bacillales</taxon>
        <taxon>Caryophanaceae</taxon>
        <taxon>Planococcus</taxon>
    </lineage>
</organism>
<reference evidence="2 3" key="1">
    <citation type="submission" date="2023-03" db="EMBL/GenBank/DDBJ databases">
        <authorList>
            <person name="Uniacke-Lowe S."/>
            <person name="Ross P."/>
            <person name="Hill C."/>
        </authorList>
    </citation>
    <scope>NUCLEOTIDE SEQUENCE [LARGE SCALE GENOMIC DNA]</scope>
    <source>
        <strain evidence="2 3">APC 4016</strain>
    </source>
</reference>
<feature type="transmembrane region" description="Helical" evidence="1">
    <location>
        <begin position="180"/>
        <end position="196"/>
    </location>
</feature>
<proteinExistence type="predicted"/>
<feature type="transmembrane region" description="Helical" evidence="1">
    <location>
        <begin position="145"/>
        <end position="168"/>
    </location>
</feature>
<dbReference type="RefSeq" id="WP_290214814.1">
    <property type="nucleotide sequence ID" value="NZ_JASDCQ010000002.1"/>
</dbReference>
<keyword evidence="1" id="KW-0812">Transmembrane</keyword>
<keyword evidence="3" id="KW-1185">Reference proteome</keyword>
<comment type="caution">
    <text evidence="2">The sequence shown here is derived from an EMBL/GenBank/DDBJ whole genome shotgun (WGS) entry which is preliminary data.</text>
</comment>
<gene>
    <name evidence="2" type="ORF">QMA01_09130</name>
</gene>
<dbReference type="EMBL" id="JASDCQ010000002">
    <property type="protein sequence ID" value="MDN3427454.1"/>
    <property type="molecule type" value="Genomic_DNA"/>
</dbReference>
<dbReference type="PANTHER" id="PTHR36009:SF3">
    <property type="entry name" value="TRANSMEMBRANE PROTEIN"/>
    <property type="match status" value="1"/>
</dbReference>
<dbReference type="PANTHER" id="PTHR36009">
    <property type="match status" value="1"/>
</dbReference>
<feature type="transmembrane region" description="Helical" evidence="1">
    <location>
        <begin position="75"/>
        <end position="94"/>
    </location>
</feature>
<evidence type="ECO:0000313" key="3">
    <source>
        <dbReference type="Proteomes" id="UP001225873"/>
    </source>
</evidence>
<keyword evidence="1" id="KW-1133">Transmembrane helix</keyword>
<keyword evidence="1" id="KW-0472">Membrane</keyword>
<evidence type="ECO:0000256" key="1">
    <source>
        <dbReference type="SAM" id="Phobius"/>
    </source>
</evidence>
<feature type="transmembrane region" description="Helical" evidence="1">
    <location>
        <begin position="114"/>
        <end position="133"/>
    </location>
</feature>
<dbReference type="Proteomes" id="UP001225873">
    <property type="component" value="Unassembled WGS sequence"/>
</dbReference>
<protein>
    <submittedName>
        <fullName evidence="2">Uncharacterized protein</fullName>
    </submittedName>
</protein>
<evidence type="ECO:0000313" key="2">
    <source>
        <dbReference type="EMBL" id="MDN3427454.1"/>
    </source>
</evidence>
<feature type="transmembrane region" description="Helical" evidence="1">
    <location>
        <begin position="43"/>
        <end position="63"/>
    </location>
</feature>
<name>A0ABT7ZJY1_9BACL</name>